<proteinExistence type="predicted"/>
<sequence length="126" mass="14949">MKNEYVDKVANAIYNEIKENYEVIKINKDDLYEVKKYNQYVEYKLNEFKLHELLNPEGYKISGEIIISAHVYIPSIDEPRNLSTDKLFSFIINDTLIQFDPETEEFQICNDINVRYITLIKGIFGR</sequence>
<dbReference type="Proteomes" id="UP000298285">
    <property type="component" value="Unassembled WGS sequence"/>
</dbReference>
<name>A0A4Y9IKA7_9BACT</name>
<protein>
    <submittedName>
        <fullName evidence="1">Uncharacterized protein</fullName>
    </submittedName>
</protein>
<reference evidence="1 2" key="1">
    <citation type="submission" date="2019-03" db="EMBL/GenBank/DDBJ databases">
        <title>Diversity of the mouse oral microbiome.</title>
        <authorList>
            <person name="Joseph S."/>
            <person name="Aduse-Opoku J."/>
            <person name="Curtis M."/>
            <person name="Wade W."/>
            <person name="Hashim A."/>
        </authorList>
    </citation>
    <scope>NUCLEOTIDE SEQUENCE [LARGE SCALE GENOMIC DNA]</scope>
    <source>
        <strain evidence="1 2">P11</strain>
    </source>
</reference>
<evidence type="ECO:0000313" key="2">
    <source>
        <dbReference type="Proteomes" id="UP000298285"/>
    </source>
</evidence>
<organism evidence="1 2">
    <name type="scientific">Dysgonomonas mossii</name>
    <dbReference type="NCBI Taxonomy" id="163665"/>
    <lineage>
        <taxon>Bacteria</taxon>
        <taxon>Pseudomonadati</taxon>
        <taxon>Bacteroidota</taxon>
        <taxon>Bacteroidia</taxon>
        <taxon>Bacteroidales</taxon>
        <taxon>Dysgonomonadaceae</taxon>
        <taxon>Dysgonomonas</taxon>
    </lineage>
</organism>
<accession>A0A4Y9IKA7</accession>
<dbReference type="AlphaFoldDB" id="A0A4Y9IKA7"/>
<dbReference type="RefSeq" id="WP_135107265.1">
    <property type="nucleotide sequence ID" value="NZ_JADGKW010000007.1"/>
</dbReference>
<dbReference type="EMBL" id="SPPK01000007">
    <property type="protein sequence ID" value="TFU86985.1"/>
    <property type="molecule type" value="Genomic_DNA"/>
</dbReference>
<evidence type="ECO:0000313" key="1">
    <source>
        <dbReference type="EMBL" id="TFU86985.1"/>
    </source>
</evidence>
<comment type="caution">
    <text evidence="1">The sequence shown here is derived from an EMBL/GenBank/DDBJ whole genome shotgun (WGS) entry which is preliminary data.</text>
</comment>
<gene>
    <name evidence="1" type="ORF">E4T88_16180</name>
</gene>